<dbReference type="EMBL" id="JAUTXT010000063">
    <property type="protein sequence ID" value="KAK3670066.1"/>
    <property type="molecule type" value="Genomic_DNA"/>
</dbReference>
<evidence type="ECO:0000313" key="3">
    <source>
        <dbReference type="Proteomes" id="UP001274830"/>
    </source>
</evidence>
<sequence length="368" mass="41739">MATSEHRLLYPPVKVSGPKETRILDLLPGSWHDALAVTIQVVSLDTSPTYKALSYVWGPSTEGRSVVMDGTHGMPITDNLHRGLRRIRQERNITTLWIDAICINQDDVGEKSQQVAMMGDIYRTATDTIVWLGESERTSSIHLRPVFASLVSFEYYLHSWTSDIYWMVQQYVASHSGAVQAAAEHHEADRVPPWYSRAWTVQEFILSRNVHLYWGRAKIKYSRSTLPYDMVMVVSPGIISKARDRCGVDVFDIKHRLNILEAFRGSDFAGQRLLDAYNALFTYSGLPQATDPRDRVHSVLGLIDAEEARLIGVDYNLTCEQVSAKATFASIKRYGDLEALFYVQLKRPSENRVPSWAVDFISAKIPNW</sequence>
<comment type="caution">
    <text evidence="2">The sequence shown here is derived from an EMBL/GenBank/DDBJ whole genome shotgun (WGS) entry which is preliminary data.</text>
</comment>
<proteinExistence type="predicted"/>
<dbReference type="PANTHER" id="PTHR24148:SF73">
    <property type="entry name" value="HET DOMAIN PROTEIN (AFU_ORTHOLOGUE AFUA_8G01020)"/>
    <property type="match status" value="1"/>
</dbReference>
<dbReference type="Proteomes" id="UP001274830">
    <property type="component" value="Unassembled WGS sequence"/>
</dbReference>
<name>A0AAE0TSR4_9PEZI</name>
<dbReference type="AlphaFoldDB" id="A0AAE0TSR4"/>
<accession>A0AAE0TSR4</accession>
<dbReference type="Pfam" id="PF06985">
    <property type="entry name" value="HET"/>
    <property type="match status" value="1"/>
</dbReference>
<dbReference type="InterPro" id="IPR052895">
    <property type="entry name" value="HetReg/Transcr_Mod"/>
</dbReference>
<protein>
    <recommendedName>
        <fullName evidence="1">Heterokaryon incompatibility domain-containing protein</fullName>
    </recommendedName>
</protein>
<feature type="domain" description="Heterokaryon incompatibility" evidence="1">
    <location>
        <begin position="50"/>
        <end position="203"/>
    </location>
</feature>
<evidence type="ECO:0000259" key="1">
    <source>
        <dbReference type="Pfam" id="PF06985"/>
    </source>
</evidence>
<keyword evidence="3" id="KW-1185">Reference proteome</keyword>
<organism evidence="2 3">
    <name type="scientific">Recurvomyces mirabilis</name>
    <dbReference type="NCBI Taxonomy" id="574656"/>
    <lineage>
        <taxon>Eukaryota</taxon>
        <taxon>Fungi</taxon>
        <taxon>Dikarya</taxon>
        <taxon>Ascomycota</taxon>
        <taxon>Pezizomycotina</taxon>
        <taxon>Dothideomycetes</taxon>
        <taxon>Dothideomycetidae</taxon>
        <taxon>Mycosphaerellales</taxon>
        <taxon>Teratosphaeriaceae</taxon>
        <taxon>Recurvomyces</taxon>
    </lineage>
</organism>
<dbReference type="PANTHER" id="PTHR24148">
    <property type="entry name" value="ANKYRIN REPEAT DOMAIN-CONTAINING PROTEIN 39 HOMOLOG-RELATED"/>
    <property type="match status" value="1"/>
</dbReference>
<dbReference type="InterPro" id="IPR010730">
    <property type="entry name" value="HET"/>
</dbReference>
<evidence type="ECO:0000313" key="2">
    <source>
        <dbReference type="EMBL" id="KAK3670066.1"/>
    </source>
</evidence>
<gene>
    <name evidence="2" type="ORF">LTR78_010006</name>
</gene>
<reference evidence="2" key="1">
    <citation type="submission" date="2023-07" db="EMBL/GenBank/DDBJ databases">
        <title>Black Yeasts Isolated from many extreme environments.</title>
        <authorList>
            <person name="Coleine C."/>
            <person name="Stajich J.E."/>
            <person name="Selbmann L."/>
        </authorList>
    </citation>
    <scope>NUCLEOTIDE SEQUENCE</scope>
    <source>
        <strain evidence="2">CCFEE 5485</strain>
    </source>
</reference>